<feature type="compositionally biased region" description="Polar residues" evidence="2">
    <location>
        <begin position="312"/>
        <end position="325"/>
    </location>
</feature>
<dbReference type="AlphaFoldDB" id="A0A1E3Q8H1"/>
<dbReference type="EMBL" id="KV454293">
    <property type="protein sequence ID" value="ODQ73794.1"/>
    <property type="molecule type" value="Genomic_DNA"/>
</dbReference>
<feature type="region of interest" description="Disordered" evidence="2">
    <location>
        <begin position="98"/>
        <end position="180"/>
    </location>
</feature>
<feature type="compositionally biased region" description="Polar residues" evidence="2">
    <location>
        <begin position="231"/>
        <end position="240"/>
    </location>
</feature>
<keyword evidence="4" id="KW-1185">Reference proteome</keyword>
<feature type="region of interest" description="Disordered" evidence="2">
    <location>
        <begin position="198"/>
        <end position="246"/>
    </location>
</feature>
<evidence type="ECO:0000313" key="3">
    <source>
        <dbReference type="EMBL" id="ODQ73794.1"/>
    </source>
</evidence>
<evidence type="ECO:0000256" key="2">
    <source>
        <dbReference type="SAM" id="MobiDB-lite"/>
    </source>
</evidence>
<reference evidence="3 4" key="1">
    <citation type="journal article" date="2016" name="Proc. Natl. Acad. Sci. U.S.A.">
        <title>Comparative genomics of biotechnologically important yeasts.</title>
        <authorList>
            <person name="Riley R."/>
            <person name="Haridas S."/>
            <person name="Wolfe K.H."/>
            <person name="Lopes M.R."/>
            <person name="Hittinger C.T."/>
            <person name="Goeker M."/>
            <person name="Salamov A.A."/>
            <person name="Wisecaver J.H."/>
            <person name="Long T.M."/>
            <person name="Calvey C.H."/>
            <person name="Aerts A.L."/>
            <person name="Barry K.W."/>
            <person name="Choi C."/>
            <person name="Clum A."/>
            <person name="Coughlan A.Y."/>
            <person name="Deshpande S."/>
            <person name="Douglass A.P."/>
            <person name="Hanson S.J."/>
            <person name="Klenk H.-P."/>
            <person name="LaButti K.M."/>
            <person name="Lapidus A."/>
            <person name="Lindquist E.A."/>
            <person name="Lipzen A.M."/>
            <person name="Meier-Kolthoff J.P."/>
            <person name="Ohm R.A."/>
            <person name="Otillar R.P."/>
            <person name="Pangilinan J.L."/>
            <person name="Peng Y."/>
            <person name="Rokas A."/>
            <person name="Rosa C.A."/>
            <person name="Scheuner C."/>
            <person name="Sibirny A.A."/>
            <person name="Slot J.C."/>
            <person name="Stielow J.B."/>
            <person name="Sun H."/>
            <person name="Kurtzman C.P."/>
            <person name="Blackwell M."/>
            <person name="Grigoriev I.V."/>
            <person name="Jeffries T.W."/>
        </authorList>
    </citation>
    <scope>NUCLEOTIDE SEQUENCE [LARGE SCALE GENOMIC DNA]</scope>
    <source>
        <strain evidence="3 4">NRRL Y-11557</strain>
    </source>
</reference>
<dbReference type="OrthoDB" id="10433520at2759"/>
<feature type="region of interest" description="Disordered" evidence="2">
    <location>
        <begin position="542"/>
        <end position="566"/>
    </location>
</feature>
<feature type="region of interest" description="Disordered" evidence="2">
    <location>
        <begin position="27"/>
        <end position="62"/>
    </location>
</feature>
<organism evidence="3 4">
    <name type="scientific">Lipomyces starkeyi NRRL Y-11557</name>
    <dbReference type="NCBI Taxonomy" id="675824"/>
    <lineage>
        <taxon>Eukaryota</taxon>
        <taxon>Fungi</taxon>
        <taxon>Dikarya</taxon>
        <taxon>Ascomycota</taxon>
        <taxon>Saccharomycotina</taxon>
        <taxon>Lipomycetes</taxon>
        <taxon>Lipomycetales</taxon>
        <taxon>Lipomycetaceae</taxon>
        <taxon>Lipomyces</taxon>
    </lineage>
</organism>
<feature type="compositionally biased region" description="Basic and acidic residues" evidence="2">
    <location>
        <begin position="210"/>
        <end position="229"/>
    </location>
</feature>
<feature type="compositionally biased region" description="Polar residues" evidence="2">
    <location>
        <begin position="109"/>
        <end position="133"/>
    </location>
</feature>
<gene>
    <name evidence="3" type="ORF">LIPSTDRAFT_271143</name>
</gene>
<evidence type="ECO:0000313" key="4">
    <source>
        <dbReference type="Proteomes" id="UP000094385"/>
    </source>
</evidence>
<protein>
    <submittedName>
        <fullName evidence="3">Uncharacterized protein</fullName>
    </submittedName>
</protein>
<keyword evidence="1" id="KW-0175">Coiled coil</keyword>
<sequence length="637" mass="70727">MVAPSEAHNIFSVPSVLENTESTVYRWASDSPPSLKHATELSTLSTLSEEDGTGPSEHTAKGRSSNYIIDAVELHHQLSHITHLAKLLDKFNLKHPSPESVRSLLESPSRISTPLSDSLIYSSNGKNGLNNRPVSKKVTESDTSLVSDNGSPREHVRHYSEGSARRQSEPPYRPTEKPVSNVISRAGELAPTVFENDELAKKSIPSSDTVSHRSEADSEKNISHQEKDNASLVQDPSVSSPLGDEDQLTRDDYIFLLRQLRGLSQEVENRGKIIEELQRGDARHPAQQPLSHSMYVEPASPRQPNDLESHVAQPSQPVAQSSLNSHPLRRVILEDANVTASPASQQEELSFHGIAELDQSRGERRNDALRYDDDHTTIRWPVNHVQQPVVIHPQPIRSSQSQILDESLVRRLHSLPTTVSASYSDDRSTRRQEIGARNHEESRILESLNDSLRHSLRLEQDLEQAKAEIAELRGTLSELSQKGRETSGQRHSQMESNMAAFDISERRPSISSAGPATSMLHAAEPSVPAISGTRRISSAHKETISTEHGHASKRRSHSPKRYERASSTEVIEELERLLGEADQEAAKLKGNAKVLGPSDMPDARRVTTLKHDKLYYRLQMDHVDSLGVSELGNLIKV</sequence>
<evidence type="ECO:0000256" key="1">
    <source>
        <dbReference type="SAM" id="Coils"/>
    </source>
</evidence>
<dbReference type="Proteomes" id="UP000094385">
    <property type="component" value="Unassembled WGS sequence"/>
</dbReference>
<feature type="coiled-coil region" evidence="1">
    <location>
        <begin position="448"/>
        <end position="482"/>
    </location>
</feature>
<feature type="compositionally biased region" description="Polar residues" evidence="2">
    <location>
        <begin position="141"/>
        <end position="150"/>
    </location>
</feature>
<accession>A0A1E3Q8H1</accession>
<name>A0A1E3Q8H1_LIPST</name>
<feature type="compositionally biased region" description="Basic and acidic residues" evidence="2">
    <location>
        <begin position="151"/>
        <end position="168"/>
    </location>
</feature>
<proteinExistence type="predicted"/>
<feature type="region of interest" description="Disordered" evidence="2">
    <location>
        <begin position="296"/>
        <end position="325"/>
    </location>
</feature>